<keyword evidence="1" id="KW-0472">Membrane</keyword>
<reference evidence="2 3" key="1">
    <citation type="submission" date="2019-07" db="EMBL/GenBank/DDBJ databases">
        <title>Diversity of Bacteria from Kongsfjorden, Arctic.</title>
        <authorList>
            <person name="Yu Y."/>
        </authorList>
    </citation>
    <scope>NUCLEOTIDE SEQUENCE [LARGE SCALE GENOMIC DNA]</scope>
    <source>
        <strain evidence="2 3">SM1928</strain>
    </source>
</reference>
<comment type="caution">
    <text evidence="2">The sequence shown here is derived from an EMBL/GenBank/DDBJ whole genome shotgun (WGS) entry which is preliminary data.</text>
</comment>
<keyword evidence="1" id="KW-1133">Transmembrane helix</keyword>
<dbReference type="AlphaFoldDB" id="A0A558GTF4"/>
<evidence type="ECO:0000313" key="2">
    <source>
        <dbReference type="EMBL" id="TVU60168.1"/>
    </source>
</evidence>
<feature type="transmembrane region" description="Helical" evidence="1">
    <location>
        <begin position="72"/>
        <end position="93"/>
    </location>
</feature>
<evidence type="ECO:0008006" key="4">
    <source>
        <dbReference type="Google" id="ProtNLM"/>
    </source>
</evidence>
<keyword evidence="1" id="KW-0812">Transmembrane</keyword>
<dbReference type="Proteomes" id="UP000316500">
    <property type="component" value="Unassembled WGS sequence"/>
</dbReference>
<evidence type="ECO:0000256" key="1">
    <source>
        <dbReference type="SAM" id="Phobius"/>
    </source>
</evidence>
<name>A0A558GTF4_PAENT</name>
<proteinExistence type="predicted"/>
<protein>
    <recommendedName>
        <fullName evidence="4">DNA/RNA endonuclease G</fullName>
    </recommendedName>
</protein>
<evidence type="ECO:0000313" key="3">
    <source>
        <dbReference type="Proteomes" id="UP000316500"/>
    </source>
</evidence>
<gene>
    <name evidence="2" type="ORF">FQP90_17425</name>
</gene>
<dbReference type="RefSeq" id="WP_144652333.1">
    <property type="nucleotide sequence ID" value="NZ_VNFK01000015.1"/>
</dbReference>
<organism evidence="2 3">
    <name type="scientific">Paenarthrobacter nitroguajacolicus</name>
    <name type="common">Arthrobacter nitroguajacolicus</name>
    <dbReference type="NCBI Taxonomy" id="211146"/>
    <lineage>
        <taxon>Bacteria</taxon>
        <taxon>Bacillati</taxon>
        <taxon>Actinomycetota</taxon>
        <taxon>Actinomycetes</taxon>
        <taxon>Micrococcales</taxon>
        <taxon>Micrococcaceae</taxon>
        <taxon>Paenarthrobacter</taxon>
    </lineage>
</organism>
<dbReference type="OrthoDB" id="4951169at2"/>
<feature type="transmembrane region" description="Helical" evidence="1">
    <location>
        <begin position="21"/>
        <end position="46"/>
    </location>
</feature>
<dbReference type="EMBL" id="VNFK01000015">
    <property type="protein sequence ID" value="TVU60168.1"/>
    <property type="molecule type" value="Genomic_DNA"/>
</dbReference>
<sequence length="193" mass="20297">MNQDRIQRRMIRRETHSSRALPSIISACVLMVVFLWLAAEAVLWILKDQPLLASPSQMLQWLVDLPDTTLPAGMAATGAGLGILGLLLLGLAVGRGRKARRSLASQRAAVVVDDDVIAAALSNTTRLAAGLAPGQATTTVGGRSVRVQVRPTSGVPLDLESVTTVVDGELAAFALDRRASSSVRVLNQGAVGQ</sequence>
<accession>A0A558GTF4</accession>